<feature type="domain" description="Peptidase M16 N-terminal" evidence="14">
    <location>
        <begin position="41"/>
        <end position="171"/>
    </location>
</feature>
<comment type="similarity">
    <text evidence="4">Belongs to the peptidase M16 family.</text>
</comment>
<evidence type="ECO:0000313" key="17">
    <source>
        <dbReference type="Proteomes" id="UP000242146"/>
    </source>
</evidence>
<dbReference type="EMBL" id="MCGT01000001">
    <property type="protein sequence ID" value="ORX62884.1"/>
    <property type="molecule type" value="Genomic_DNA"/>
</dbReference>
<dbReference type="Gene3D" id="3.30.830.10">
    <property type="entry name" value="Metalloenzyme, LuxS/M16 peptidase-like"/>
    <property type="match status" value="2"/>
</dbReference>
<sequence>MASKLISHTLPRASTKQLVRSFASVATQSTRTTVLPNGVTVATEENATPATVGVWINAGSRNEAAHGAANLLQHASIKAHGNTFEKLGGGLQAQTGREQSFYASHANEATLADTVAGLSALVQGDVSQLEAARADVFRQQEANDRNLKNVTFDNLHAMAFQGETLGRPTVGVKESVEALTAADLEAFKQNISADRLVVVGAGNVEHDALVRAAEKAFGSLATGAAPAQAKAVFTGSDIRYRDDVLPQAHVAMAVEGAPYLSADYFTLGVMSTLIGNWNQQLGAAANLSSRLSTVFNENHLANAFVSFNHGYKDTGLWGIYFVSDNKTQLDDCQYFIQKEWIRLSTTITASEVERAKQQFQASLLLQLDNNQTIAQDIASQVLATGKRLTAEEIKQTVGKISVADVRAAGDKYLWDQEIAVSATGPIEGLSDYLRMRNAMSVNRF</sequence>
<keyword evidence="17" id="KW-1185">Reference proteome</keyword>
<evidence type="ECO:0000259" key="15">
    <source>
        <dbReference type="Pfam" id="PF05193"/>
    </source>
</evidence>
<proteinExistence type="inferred from homology"/>
<dbReference type="FunFam" id="3.30.830.10:FF:000001">
    <property type="entry name" value="Mitochondrial-processing peptidase subunit beta, mitochondrial"/>
    <property type="match status" value="1"/>
</dbReference>
<keyword evidence="7" id="KW-0479">Metal-binding</keyword>
<feature type="domain" description="Peptidase M16 C-terminal" evidence="15">
    <location>
        <begin position="179"/>
        <end position="358"/>
    </location>
</feature>
<organism evidence="16 17">
    <name type="scientific">Hesseltinella vesiculosa</name>
    <dbReference type="NCBI Taxonomy" id="101127"/>
    <lineage>
        <taxon>Eukaryota</taxon>
        <taxon>Fungi</taxon>
        <taxon>Fungi incertae sedis</taxon>
        <taxon>Mucoromycota</taxon>
        <taxon>Mucoromycotina</taxon>
        <taxon>Mucoromycetes</taxon>
        <taxon>Mucorales</taxon>
        <taxon>Cunninghamellaceae</taxon>
        <taxon>Hesseltinella</taxon>
    </lineage>
</organism>
<evidence type="ECO:0000256" key="7">
    <source>
        <dbReference type="ARBA" id="ARBA00022723"/>
    </source>
</evidence>
<dbReference type="GO" id="GO:0046872">
    <property type="term" value="F:metal ion binding"/>
    <property type="evidence" value="ECO:0007669"/>
    <property type="project" value="UniProtKB-KW"/>
</dbReference>
<keyword evidence="6" id="KW-0645">Protease</keyword>
<evidence type="ECO:0000259" key="14">
    <source>
        <dbReference type="Pfam" id="PF00675"/>
    </source>
</evidence>
<comment type="caution">
    <text evidence="16">The sequence shown here is derived from an EMBL/GenBank/DDBJ whole genome shotgun (WGS) entry which is preliminary data.</text>
</comment>
<evidence type="ECO:0000256" key="4">
    <source>
        <dbReference type="ARBA" id="ARBA00007261"/>
    </source>
</evidence>
<dbReference type="EC" id="3.4.24.64" evidence="5"/>
<dbReference type="STRING" id="101127.A0A1X2GYZ1"/>
<evidence type="ECO:0000256" key="11">
    <source>
        <dbReference type="ARBA" id="ARBA00023128"/>
    </source>
</evidence>
<keyword evidence="9" id="KW-0862">Zinc</keyword>
<evidence type="ECO:0000256" key="13">
    <source>
        <dbReference type="ARBA" id="ARBA00045757"/>
    </source>
</evidence>
<evidence type="ECO:0000256" key="9">
    <source>
        <dbReference type="ARBA" id="ARBA00022833"/>
    </source>
</evidence>
<evidence type="ECO:0000256" key="2">
    <source>
        <dbReference type="ARBA" id="ARBA00001947"/>
    </source>
</evidence>
<protein>
    <recommendedName>
        <fullName evidence="5">mitochondrial processing peptidase</fullName>
        <ecNumber evidence="5">3.4.24.64</ecNumber>
    </recommendedName>
    <alternativeName>
        <fullName evidence="12">Beta-MPP</fullName>
    </alternativeName>
</protein>
<evidence type="ECO:0000256" key="6">
    <source>
        <dbReference type="ARBA" id="ARBA00022670"/>
    </source>
</evidence>
<evidence type="ECO:0000256" key="12">
    <source>
        <dbReference type="ARBA" id="ARBA00031018"/>
    </source>
</evidence>
<dbReference type="AlphaFoldDB" id="A0A1X2GYZ1"/>
<evidence type="ECO:0000256" key="3">
    <source>
        <dbReference type="ARBA" id="ARBA00004173"/>
    </source>
</evidence>
<dbReference type="InterPro" id="IPR011249">
    <property type="entry name" value="Metalloenz_LuxS/M16"/>
</dbReference>
<accession>A0A1X2GYZ1</accession>
<evidence type="ECO:0000256" key="5">
    <source>
        <dbReference type="ARBA" id="ARBA00012299"/>
    </source>
</evidence>
<dbReference type="GO" id="GO:0006627">
    <property type="term" value="P:protein processing involved in protein targeting to mitochondrion"/>
    <property type="evidence" value="ECO:0007669"/>
    <property type="project" value="TreeGrafter"/>
</dbReference>
<dbReference type="InterPro" id="IPR007863">
    <property type="entry name" value="Peptidase_M16_C"/>
</dbReference>
<gene>
    <name evidence="16" type="ORF">DM01DRAFT_1403308</name>
</gene>
<dbReference type="GO" id="GO:0005739">
    <property type="term" value="C:mitochondrion"/>
    <property type="evidence" value="ECO:0007669"/>
    <property type="project" value="UniProtKB-SubCell"/>
</dbReference>
<dbReference type="InterPro" id="IPR011765">
    <property type="entry name" value="Pept_M16_N"/>
</dbReference>
<comment type="function">
    <text evidence="13">Catalytic subunit of the essential mitochondrial processing protease (MPP), which cleaves the mitochondrial sequence off newly imported precursors proteins. Preferentially, cleaves after an arginine at position P2.</text>
</comment>
<reference evidence="16 17" key="1">
    <citation type="submission" date="2016-07" db="EMBL/GenBank/DDBJ databases">
        <title>Pervasive Adenine N6-methylation of Active Genes in Fungi.</title>
        <authorList>
            <consortium name="DOE Joint Genome Institute"/>
            <person name="Mondo S.J."/>
            <person name="Dannebaum R.O."/>
            <person name="Kuo R.C."/>
            <person name="Labutti K."/>
            <person name="Haridas S."/>
            <person name="Kuo A."/>
            <person name="Salamov A."/>
            <person name="Ahrendt S.R."/>
            <person name="Lipzen A."/>
            <person name="Sullivan W."/>
            <person name="Andreopoulos W.B."/>
            <person name="Clum A."/>
            <person name="Lindquist E."/>
            <person name="Daum C."/>
            <person name="Ramamoorthy G.K."/>
            <person name="Gryganskyi A."/>
            <person name="Culley D."/>
            <person name="Magnuson J.K."/>
            <person name="James T.Y."/>
            <person name="O'Malley M.A."/>
            <person name="Stajich J.E."/>
            <person name="Spatafora J.W."/>
            <person name="Visel A."/>
            <person name="Grigoriev I.V."/>
        </authorList>
    </citation>
    <scope>NUCLEOTIDE SEQUENCE [LARGE SCALE GENOMIC DNA]</scope>
    <source>
        <strain evidence="16 17">NRRL 3301</strain>
    </source>
</reference>
<dbReference type="PANTHER" id="PTHR11851">
    <property type="entry name" value="METALLOPROTEASE"/>
    <property type="match status" value="1"/>
</dbReference>
<keyword evidence="8 16" id="KW-0378">Hydrolase</keyword>
<dbReference type="GO" id="GO:0004222">
    <property type="term" value="F:metalloendopeptidase activity"/>
    <property type="evidence" value="ECO:0007669"/>
    <property type="project" value="UniProtKB-EC"/>
</dbReference>
<comment type="catalytic activity">
    <reaction evidence="1">
        <text>Release of N-terminal transit peptides from precursor proteins imported into the mitochondrion, typically with Arg in position P2.</text>
        <dbReference type="EC" id="3.4.24.64"/>
    </reaction>
</comment>
<evidence type="ECO:0000256" key="8">
    <source>
        <dbReference type="ARBA" id="ARBA00022801"/>
    </source>
</evidence>
<evidence type="ECO:0000256" key="1">
    <source>
        <dbReference type="ARBA" id="ARBA00001098"/>
    </source>
</evidence>
<dbReference type="InterPro" id="IPR050361">
    <property type="entry name" value="MPP/UQCRC_Complex"/>
</dbReference>
<keyword evidence="10" id="KW-0482">Metalloprotease</keyword>
<dbReference type="OrthoDB" id="10251424at2759"/>
<dbReference type="PANTHER" id="PTHR11851:SF149">
    <property type="entry name" value="GH01077P"/>
    <property type="match status" value="1"/>
</dbReference>
<dbReference type="Pfam" id="PF05193">
    <property type="entry name" value="Peptidase_M16_C"/>
    <property type="match status" value="1"/>
</dbReference>
<keyword evidence="11" id="KW-0496">Mitochondrion</keyword>
<evidence type="ECO:0000313" key="16">
    <source>
        <dbReference type="EMBL" id="ORX62884.1"/>
    </source>
</evidence>
<comment type="cofactor">
    <cofactor evidence="2">
        <name>Zn(2+)</name>
        <dbReference type="ChEBI" id="CHEBI:29105"/>
    </cofactor>
</comment>
<dbReference type="SUPFAM" id="SSF63411">
    <property type="entry name" value="LuxS/MPP-like metallohydrolase"/>
    <property type="match status" value="2"/>
</dbReference>
<comment type="subcellular location">
    <subcellularLocation>
        <location evidence="3">Mitochondrion</location>
    </subcellularLocation>
</comment>
<name>A0A1X2GYZ1_9FUNG</name>
<dbReference type="Proteomes" id="UP000242146">
    <property type="component" value="Unassembled WGS sequence"/>
</dbReference>
<evidence type="ECO:0000256" key="10">
    <source>
        <dbReference type="ARBA" id="ARBA00023049"/>
    </source>
</evidence>
<dbReference type="Pfam" id="PF00675">
    <property type="entry name" value="Peptidase_M16"/>
    <property type="match status" value="1"/>
</dbReference>